<keyword evidence="12" id="KW-1185">Reference proteome</keyword>
<evidence type="ECO:0000256" key="5">
    <source>
        <dbReference type="ARBA" id="ARBA00022679"/>
    </source>
</evidence>
<evidence type="ECO:0000256" key="1">
    <source>
        <dbReference type="ARBA" id="ARBA00004167"/>
    </source>
</evidence>
<keyword evidence="5" id="KW-0808">Transferase</keyword>
<dbReference type="FunFam" id="3.40.50.2000:FF:000038">
    <property type="entry name" value="UDP-GlucuronosylTransferase"/>
    <property type="match status" value="1"/>
</dbReference>
<comment type="subcellular location">
    <subcellularLocation>
        <location evidence="1">Membrane</location>
        <topology evidence="1">Single-pass membrane protein</topology>
    </subcellularLocation>
</comment>
<evidence type="ECO:0000256" key="10">
    <source>
        <dbReference type="ARBA" id="ARBA00047475"/>
    </source>
</evidence>
<evidence type="ECO:0000256" key="6">
    <source>
        <dbReference type="ARBA" id="ARBA00022692"/>
    </source>
</evidence>
<proteinExistence type="inferred from homology"/>
<evidence type="ECO:0000256" key="2">
    <source>
        <dbReference type="ARBA" id="ARBA00009995"/>
    </source>
</evidence>
<protein>
    <recommendedName>
        <fullName evidence="3">glucuronosyltransferase</fullName>
        <ecNumber evidence="3">2.4.1.17</ecNumber>
    </recommendedName>
</protein>
<dbReference type="CDD" id="cd03784">
    <property type="entry name" value="GT1_Gtf-like"/>
    <property type="match status" value="1"/>
</dbReference>
<keyword evidence="6" id="KW-0812">Transmembrane</keyword>
<dbReference type="Proteomes" id="UP000005239">
    <property type="component" value="Unassembled WGS sequence"/>
</dbReference>
<accession>A0A8R1UUQ5</accession>
<evidence type="ECO:0000256" key="4">
    <source>
        <dbReference type="ARBA" id="ARBA00022676"/>
    </source>
</evidence>
<dbReference type="EnsemblMetazoa" id="PPA41113.1">
    <property type="protein sequence ID" value="PPA41113.1"/>
    <property type="gene ID" value="WBGene00279482"/>
</dbReference>
<evidence type="ECO:0000256" key="9">
    <source>
        <dbReference type="ARBA" id="ARBA00023136"/>
    </source>
</evidence>
<keyword evidence="4" id="KW-0328">Glycosyltransferase</keyword>
<evidence type="ECO:0000313" key="12">
    <source>
        <dbReference type="Proteomes" id="UP000005239"/>
    </source>
</evidence>
<gene>
    <name evidence="11" type="primary">WBGene00279482</name>
</gene>
<evidence type="ECO:0000313" key="11">
    <source>
        <dbReference type="EnsemblMetazoa" id="PPA41113.1"/>
    </source>
</evidence>
<dbReference type="Gene3D" id="3.40.50.2000">
    <property type="entry name" value="Glycogen Phosphorylase B"/>
    <property type="match status" value="1"/>
</dbReference>
<dbReference type="GO" id="GO:0015020">
    <property type="term" value="F:glucuronosyltransferase activity"/>
    <property type="evidence" value="ECO:0007669"/>
    <property type="project" value="UniProtKB-EC"/>
</dbReference>
<dbReference type="OrthoDB" id="5835829at2759"/>
<dbReference type="PANTHER" id="PTHR48043:SF23">
    <property type="entry name" value="UDP-GLUCURONOSYLTRANSFERASE"/>
    <property type="match status" value="1"/>
</dbReference>
<accession>A0A2A6CMA9</accession>
<organism evidence="11 12">
    <name type="scientific">Pristionchus pacificus</name>
    <name type="common">Parasitic nematode worm</name>
    <dbReference type="NCBI Taxonomy" id="54126"/>
    <lineage>
        <taxon>Eukaryota</taxon>
        <taxon>Metazoa</taxon>
        <taxon>Ecdysozoa</taxon>
        <taxon>Nematoda</taxon>
        <taxon>Chromadorea</taxon>
        <taxon>Rhabditida</taxon>
        <taxon>Rhabditina</taxon>
        <taxon>Diplogasteromorpha</taxon>
        <taxon>Diplogasteroidea</taxon>
        <taxon>Neodiplogasteridae</taxon>
        <taxon>Pristionchus</taxon>
    </lineage>
</organism>
<reference evidence="11" key="2">
    <citation type="submission" date="2022-06" db="UniProtKB">
        <authorList>
            <consortium name="EnsemblMetazoa"/>
        </authorList>
    </citation>
    <scope>IDENTIFICATION</scope>
    <source>
        <strain evidence="11">PS312</strain>
    </source>
</reference>
<dbReference type="Pfam" id="PF00201">
    <property type="entry name" value="UDPGT"/>
    <property type="match status" value="1"/>
</dbReference>
<evidence type="ECO:0000256" key="3">
    <source>
        <dbReference type="ARBA" id="ARBA00012544"/>
    </source>
</evidence>
<dbReference type="InterPro" id="IPR050271">
    <property type="entry name" value="UDP-glycosyltransferase"/>
</dbReference>
<dbReference type="SUPFAM" id="SSF53756">
    <property type="entry name" value="UDP-Glycosyltransferase/glycogen phosphorylase"/>
    <property type="match status" value="1"/>
</dbReference>
<name>A0A2A6CMA9_PRIPA</name>
<keyword evidence="9" id="KW-0472">Membrane</keyword>
<dbReference type="InterPro" id="IPR002213">
    <property type="entry name" value="UDP_glucos_trans"/>
</dbReference>
<comment type="similarity">
    <text evidence="2">Belongs to the UDP-glycosyltransferase family.</text>
</comment>
<dbReference type="AlphaFoldDB" id="A0A2A6CMA9"/>
<dbReference type="GO" id="GO:0016020">
    <property type="term" value="C:membrane"/>
    <property type="evidence" value="ECO:0007669"/>
    <property type="project" value="UniProtKB-SubCell"/>
</dbReference>
<keyword evidence="8" id="KW-1133">Transmembrane helix</keyword>
<comment type="catalytic activity">
    <reaction evidence="10">
        <text>glucuronate acceptor + UDP-alpha-D-glucuronate = acceptor beta-D-glucuronoside + UDP + H(+)</text>
        <dbReference type="Rhea" id="RHEA:21032"/>
        <dbReference type="ChEBI" id="CHEBI:15378"/>
        <dbReference type="ChEBI" id="CHEBI:58052"/>
        <dbReference type="ChEBI" id="CHEBI:58223"/>
        <dbReference type="ChEBI" id="CHEBI:132367"/>
        <dbReference type="ChEBI" id="CHEBI:132368"/>
        <dbReference type="EC" id="2.4.1.17"/>
    </reaction>
</comment>
<dbReference type="PANTHER" id="PTHR48043">
    <property type="entry name" value="EG:EG0003.4 PROTEIN-RELATED"/>
    <property type="match status" value="1"/>
</dbReference>
<evidence type="ECO:0000256" key="8">
    <source>
        <dbReference type="ARBA" id="ARBA00022989"/>
    </source>
</evidence>
<keyword evidence="7" id="KW-0732">Signal</keyword>
<evidence type="ECO:0000256" key="7">
    <source>
        <dbReference type="ARBA" id="ARBA00022729"/>
    </source>
</evidence>
<sequence>MRLPLLLVIFALQTSALKFLAYNPRIGTSHFTFVSSVVEALVDAGHEVVMLAPSLTEQVKIVETNGARIIKDFVVSERGKELADQAMIRATDLFWAYKSDLDFAEILNLINQAAAEQCNATLHTPGLIERLKAEKFDAAFAEPIDLCGMGTCFGNIGIFHLVGIKKFAIVLSVTTTEGTYAITGAPTVPSYVPGSMADFGDRMTFPQRVLNTLTLGVLYHVFGSIRGLYQDVFDPLYPGMPTFYDIMLNSSLIFPNCEPLTDFPRPTSHKIVEIGGISVAGGKDVLDEKWSSILGLRPNTVLLSFGSAAQANRMPEAYKKAIRGMVVSLPEVTFIVKYEQPEDGFSSGLPNMIEAAWLPQRALLKDSRLSAFITHGGAGSTTEATHSGVPLIVVPLMGDQLRNSHLIERLGTGIKISKDSLNSASELTAAVKRIIEDKSFKKKAALVAAQLREAPFSPREKLVRNMEFMAKYGPLTMLDHYGTQLYTFQYYLIDVFAFLFVVLAVIIGNCYYEPAVSRTNQMHFVGMLVEMVDQ</sequence>
<reference evidence="12" key="1">
    <citation type="journal article" date="2008" name="Nat. Genet.">
        <title>The Pristionchus pacificus genome provides a unique perspective on nematode lifestyle and parasitism.</title>
        <authorList>
            <person name="Dieterich C."/>
            <person name="Clifton S.W."/>
            <person name="Schuster L.N."/>
            <person name="Chinwalla A."/>
            <person name="Delehaunty K."/>
            <person name="Dinkelacker I."/>
            <person name="Fulton L."/>
            <person name="Fulton R."/>
            <person name="Godfrey J."/>
            <person name="Minx P."/>
            <person name="Mitreva M."/>
            <person name="Roeseler W."/>
            <person name="Tian H."/>
            <person name="Witte H."/>
            <person name="Yang S.P."/>
            <person name="Wilson R.K."/>
            <person name="Sommer R.J."/>
        </authorList>
    </citation>
    <scope>NUCLEOTIDE SEQUENCE [LARGE SCALE GENOMIC DNA]</scope>
    <source>
        <strain evidence="12">PS312</strain>
    </source>
</reference>
<dbReference type="GO" id="GO:0008194">
    <property type="term" value="F:UDP-glycosyltransferase activity"/>
    <property type="evidence" value="ECO:0000318"/>
    <property type="project" value="GO_Central"/>
</dbReference>
<dbReference type="EC" id="2.4.1.17" evidence="3"/>